<organism evidence="2 3">
    <name type="scientific">Mycolicibacterium brumae</name>
    <dbReference type="NCBI Taxonomy" id="85968"/>
    <lineage>
        <taxon>Bacteria</taxon>
        <taxon>Bacillati</taxon>
        <taxon>Actinomycetota</taxon>
        <taxon>Actinomycetes</taxon>
        <taxon>Mycobacteriales</taxon>
        <taxon>Mycobacteriaceae</taxon>
        <taxon>Mycolicibacterium</taxon>
    </lineage>
</organism>
<feature type="domain" description="DUF222" evidence="1">
    <location>
        <begin position="28"/>
        <end position="271"/>
    </location>
</feature>
<dbReference type="STRING" id="85968.GCA_900073015_01453"/>
<dbReference type="OrthoDB" id="4775237at2"/>
<evidence type="ECO:0000259" key="1">
    <source>
        <dbReference type="Pfam" id="PF02720"/>
    </source>
</evidence>
<reference evidence="2 3" key="1">
    <citation type="journal article" date="2017" name="Infect. Genet. Evol.">
        <title>The new phylogeny of the genus Mycobacterium: The old and the news.</title>
        <authorList>
            <person name="Tortoli E."/>
            <person name="Fedrizzi T."/>
            <person name="Meehan C.J."/>
            <person name="Trovato A."/>
            <person name="Grottola A."/>
            <person name="Giacobazzi E."/>
            <person name="Serpini G.F."/>
            <person name="Tagliazucchi S."/>
            <person name="Fabio A."/>
            <person name="Bettua C."/>
            <person name="Bertorelli R."/>
            <person name="Frascaro F."/>
            <person name="De Sanctis V."/>
            <person name="Pecorari M."/>
            <person name="Jousson O."/>
            <person name="Segata N."/>
            <person name="Cirillo D.M."/>
        </authorList>
    </citation>
    <scope>NUCLEOTIDE SEQUENCE [LARGE SCALE GENOMIC DNA]</scope>
    <source>
        <strain evidence="2 3">CIP1034565</strain>
    </source>
</reference>
<dbReference type="Proteomes" id="UP000230551">
    <property type="component" value="Unassembled WGS sequence"/>
</dbReference>
<accession>A0A2G5P512</accession>
<dbReference type="AlphaFoldDB" id="A0A2G5P512"/>
<sequence>MYQVEAHTPQELRSLGDAALIDAIAVSARAAAAVEAHHLAAIAELTRRRLGAEQHPSWGCDDWDAAAAEISCALTVKHGRAMVLMERAIALAEVLPKVGALFLAGQITALTAMSVVSRTRLVNDPAARAQVDSAIAAKITGWGPLSKQKLEAALDTVVAAIDPDAKYRSRSTVAGREINIGDPRADGTDLRTIWGRLSVADAALLDEALNAMARGVCEDDPRTLAQRRADAMGALAAHLDHLACACEDPDCSAKTGGHPATRVVIHVVTNAAIAPA</sequence>
<name>A0A2G5P512_9MYCO</name>
<dbReference type="InterPro" id="IPR003870">
    <property type="entry name" value="DUF222"/>
</dbReference>
<dbReference type="RefSeq" id="WP_128111904.1">
    <property type="nucleotide sequence ID" value="NZ_PDCN02000074.1"/>
</dbReference>
<keyword evidence="3" id="KW-1185">Reference proteome</keyword>
<evidence type="ECO:0000313" key="3">
    <source>
        <dbReference type="Proteomes" id="UP000230551"/>
    </source>
</evidence>
<dbReference type="Pfam" id="PF02720">
    <property type="entry name" value="DUF222"/>
    <property type="match status" value="1"/>
</dbReference>
<evidence type="ECO:0000313" key="2">
    <source>
        <dbReference type="EMBL" id="PIB72964.1"/>
    </source>
</evidence>
<feature type="non-terminal residue" evidence="2">
    <location>
        <position position="276"/>
    </location>
</feature>
<proteinExistence type="predicted"/>
<comment type="caution">
    <text evidence="2">The sequence shown here is derived from an EMBL/GenBank/DDBJ whole genome shotgun (WGS) entry which is preliminary data.</text>
</comment>
<protein>
    <recommendedName>
        <fullName evidence="1">DUF222 domain-containing protein</fullName>
    </recommendedName>
</protein>
<gene>
    <name evidence="2" type="ORF">CQY22_018600</name>
</gene>
<dbReference type="EMBL" id="PDCN02000074">
    <property type="protein sequence ID" value="PIB72964.1"/>
    <property type="molecule type" value="Genomic_DNA"/>
</dbReference>